<evidence type="ECO:0000256" key="1">
    <source>
        <dbReference type="SAM" id="MobiDB-lite"/>
    </source>
</evidence>
<feature type="compositionally biased region" description="Basic and acidic residues" evidence="1">
    <location>
        <begin position="98"/>
        <end position="108"/>
    </location>
</feature>
<reference evidence="2 3" key="1">
    <citation type="submission" date="2019-06" db="EMBL/GenBank/DDBJ databases">
        <title>Aeromicrobium sp. nov., isolated from a maize field.</title>
        <authorList>
            <person name="Lin S.-Y."/>
            <person name="Tsai C.-F."/>
            <person name="Young C.-C."/>
        </authorList>
    </citation>
    <scope>NUCLEOTIDE SEQUENCE [LARGE SCALE GENOMIC DNA]</scope>
    <source>
        <strain evidence="2 3">CC-CFT486</strain>
    </source>
</reference>
<dbReference type="AlphaFoldDB" id="A0A5C8NFV6"/>
<feature type="region of interest" description="Disordered" evidence="1">
    <location>
        <begin position="75"/>
        <end position="125"/>
    </location>
</feature>
<name>A0A5C8NFV6_9ACTN</name>
<dbReference type="RefSeq" id="WP_147687351.1">
    <property type="nucleotide sequence ID" value="NZ_VDUX01000007.1"/>
</dbReference>
<evidence type="ECO:0000313" key="2">
    <source>
        <dbReference type="EMBL" id="TXL57418.1"/>
    </source>
</evidence>
<proteinExistence type="predicted"/>
<accession>A0A5C8NFV6</accession>
<sequence>MKKLPILVAFGAGYVLGAKAGRERYEQIQRQSSKVWNSGPVQQGVQEAETVAKQAASAAGEKVVDAATTAGSKVAAKVKGDDAPADPVAEPGPTPDAVHGDPLDDAAKKKPAKKAAKKAPAKKSS</sequence>
<dbReference type="OrthoDB" id="5125216at2"/>
<gene>
    <name evidence="2" type="ORF">FHP06_13635</name>
</gene>
<organism evidence="2 3">
    <name type="scientific">Aeromicrobium terrae</name>
    <dbReference type="NCBI Taxonomy" id="2498846"/>
    <lineage>
        <taxon>Bacteria</taxon>
        <taxon>Bacillati</taxon>
        <taxon>Actinomycetota</taxon>
        <taxon>Actinomycetes</taxon>
        <taxon>Propionibacteriales</taxon>
        <taxon>Nocardioidaceae</taxon>
        <taxon>Aeromicrobium</taxon>
    </lineage>
</organism>
<protein>
    <submittedName>
        <fullName evidence="2">Protoporphyrinogen oxidase</fullName>
    </submittedName>
</protein>
<evidence type="ECO:0000313" key="3">
    <source>
        <dbReference type="Proteomes" id="UP000321571"/>
    </source>
</evidence>
<comment type="caution">
    <text evidence="2">The sequence shown here is derived from an EMBL/GenBank/DDBJ whole genome shotgun (WGS) entry which is preliminary data.</text>
</comment>
<dbReference type="EMBL" id="VDUX01000007">
    <property type="protein sequence ID" value="TXL57418.1"/>
    <property type="molecule type" value="Genomic_DNA"/>
</dbReference>
<dbReference type="Proteomes" id="UP000321571">
    <property type="component" value="Unassembled WGS sequence"/>
</dbReference>
<keyword evidence="3" id="KW-1185">Reference proteome</keyword>
<feature type="compositionally biased region" description="Basic residues" evidence="1">
    <location>
        <begin position="109"/>
        <end position="125"/>
    </location>
</feature>